<sequence>MSKPKAFLKHSKAKKKAEQALETADDFQAAGVDFEEAAGKWRAGDAVKSMRFFSRAIEVYDRGLQKFPNSLDLAYNKARVLLEVATHPVLVQQLQTPLLEVLQQALDAHRYALNLDQDNADALFNTAQVLTTIAEVYAKDPERPDQDALRQLEEALELQNRCLAIQELKLEESIQQQNEADAQTDAEDLQPAPSEDNNENIDDSDGTPANNKEEQWFSVVEPVTKETLIDTILAQLGTLSTLCSILSSTATSAPITSLAWVEEFSSKLIRTKLPILVQDAESETVQEVVLAKATFISTLLEAGYRTGSIDAPTYKKERDEAFKEPGLNLEKNFAALLVNANSLVSYNAALADRDSMIAESQAPQRWNALSAAIANMGSASKISGPVPDDIAETHFIRGNCSLLQVKLGHPPVSYQPAITNAVQLLKNADTFYRNASKLYQDEEQKAISQLRGTVSRALQAGTDLETALTQANLGQSSEWIRSQVEDMLEDGLIVLNASTT</sequence>
<dbReference type="Gene3D" id="1.25.40.10">
    <property type="entry name" value="Tetratricopeptide repeat domain"/>
    <property type="match status" value="1"/>
</dbReference>
<organism evidence="2 3">
    <name type="scientific">Exophiala sideris</name>
    <dbReference type="NCBI Taxonomy" id="1016849"/>
    <lineage>
        <taxon>Eukaryota</taxon>
        <taxon>Fungi</taxon>
        <taxon>Dikarya</taxon>
        <taxon>Ascomycota</taxon>
        <taxon>Pezizomycotina</taxon>
        <taxon>Eurotiomycetes</taxon>
        <taxon>Chaetothyriomycetidae</taxon>
        <taxon>Chaetothyriales</taxon>
        <taxon>Herpotrichiellaceae</taxon>
        <taxon>Exophiala</taxon>
    </lineage>
</organism>
<dbReference type="EMBL" id="KN846951">
    <property type="protein sequence ID" value="KIV85034.1"/>
    <property type="molecule type" value="Genomic_DNA"/>
</dbReference>
<name>A0A0D1YU94_9EURO</name>
<evidence type="ECO:0000313" key="2">
    <source>
        <dbReference type="EMBL" id="KIV85034.1"/>
    </source>
</evidence>
<accession>A0A0D1YU94</accession>
<dbReference type="OrthoDB" id="5328412at2759"/>
<gene>
    <name evidence="2" type="ORF">PV11_00770</name>
</gene>
<evidence type="ECO:0000313" key="3">
    <source>
        <dbReference type="Proteomes" id="UP000053599"/>
    </source>
</evidence>
<dbReference type="InterPro" id="IPR011990">
    <property type="entry name" value="TPR-like_helical_dom_sf"/>
</dbReference>
<feature type="compositionally biased region" description="Acidic residues" evidence="1">
    <location>
        <begin position="196"/>
        <end position="205"/>
    </location>
</feature>
<evidence type="ECO:0000256" key="1">
    <source>
        <dbReference type="SAM" id="MobiDB-lite"/>
    </source>
</evidence>
<protein>
    <submittedName>
        <fullName evidence="2">Uncharacterized protein</fullName>
    </submittedName>
</protein>
<dbReference type="SUPFAM" id="SSF48452">
    <property type="entry name" value="TPR-like"/>
    <property type="match status" value="1"/>
</dbReference>
<feature type="region of interest" description="Disordered" evidence="1">
    <location>
        <begin position="175"/>
        <end position="211"/>
    </location>
</feature>
<proteinExistence type="predicted"/>
<reference evidence="2 3" key="1">
    <citation type="submission" date="2015-01" db="EMBL/GenBank/DDBJ databases">
        <title>The Genome Sequence of Exophiala sideris CBS121828.</title>
        <authorList>
            <consortium name="The Broad Institute Genomics Platform"/>
            <person name="Cuomo C."/>
            <person name="de Hoog S."/>
            <person name="Gorbushina A."/>
            <person name="Stielow B."/>
            <person name="Teixiera M."/>
            <person name="Abouelleil A."/>
            <person name="Chapman S.B."/>
            <person name="Priest M."/>
            <person name="Young S.K."/>
            <person name="Wortman J."/>
            <person name="Nusbaum C."/>
            <person name="Birren B."/>
        </authorList>
    </citation>
    <scope>NUCLEOTIDE SEQUENCE [LARGE SCALE GENOMIC DNA]</scope>
    <source>
        <strain evidence="2 3">CBS 121828</strain>
    </source>
</reference>
<dbReference type="Proteomes" id="UP000053599">
    <property type="component" value="Unassembled WGS sequence"/>
</dbReference>
<dbReference type="HOGENOM" id="CLU_026017_0_0_1"/>
<dbReference type="AlphaFoldDB" id="A0A0D1YU94"/>